<name>Q11F90_CHESB</name>
<evidence type="ECO:0000256" key="1">
    <source>
        <dbReference type="SAM" id="MobiDB-lite"/>
    </source>
</evidence>
<gene>
    <name evidence="2" type="ordered locus">Meso_2551</name>
</gene>
<feature type="region of interest" description="Disordered" evidence="1">
    <location>
        <begin position="34"/>
        <end position="62"/>
    </location>
</feature>
<organism evidence="2">
    <name type="scientific">Chelativorans sp. (strain BNC1)</name>
    <dbReference type="NCBI Taxonomy" id="266779"/>
    <lineage>
        <taxon>Bacteria</taxon>
        <taxon>Pseudomonadati</taxon>
        <taxon>Pseudomonadota</taxon>
        <taxon>Alphaproteobacteria</taxon>
        <taxon>Hyphomicrobiales</taxon>
        <taxon>Phyllobacteriaceae</taxon>
        <taxon>Chelativorans</taxon>
    </lineage>
</organism>
<reference evidence="2" key="1">
    <citation type="submission" date="2006-06" db="EMBL/GenBank/DDBJ databases">
        <title>Complete sequence of chromosome of Chelativorans sp. BNC1.</title>
        <authorList>
            <consortium name="US DOE Joint Genome Institute"/>
            <person name="Copeland A."/>
            <person name="Lucas S."/>
            <person name="Lapidus A."/>
            <person name="Barry K."/>
            <person name="Detter J.C."/>
            <person name="Glavina del Rio T."/>
            <person name="Hammon N."/>
            <person name="Israni S."/>
            <person name="Dalin E."/>
            <person name="Tice H."/>
            <person name="Pitluck S."/>
            <person name="Chertkov O."/>
            <person name="Brettin T."/>
            <person name="Bruce D."/>
            <person name="Han C."/>
            <person name="Tapia R."/>
            <person name="Gilna P."/>
            <person name="Schmutz J."/>
            <person name="Larimer F."/>
            <person name="Land M."/>
            <person name="Hauser L."/>
            <person name="Kyrpides N."/>
            <person name="Mikhailova N."/>
            <person name="Richardson P."/>
        </authorList>
    </citation>
    <scope>NUCLEOTIDE SEQUENCE</scope>
    <source>
        <strain evidence="2">BNC1</strain>
    </source>
</reference>
<dbReference type="EMBL" id="CP000390">
    <property type="protein sequence ID" value="ABG63935.1"/>
    <property type="molecule type" value="Genomic_DNA"/>
</dbReference>
<protein>
    <submittedName>
        <fullName evidence="2">Uncharacterized protein</fullName>
    </submittedName>
</protein>
<evidence type="ECO:0000313" key="2">
    <source>
        <dbReference type="EMBL" id="ABG63935.1"/>
    </source>
</evidence>
<dbReference type="KEGG" id="mes:Meso_2551"/>
<dbReference type="OrthoDB" id="8093561at2"/>
<sequence>MAGAFEKRQTEDGLWEVYDEDSDEVIVMDGLPLSGLDEDEANDALRKLRAGEVSPDNSPEMP</sequence>
<accession>Q11F90</accession>
<dbReference type="HOGENOM" id="CLU_2895793_0_0_5"/>
<proteinExistence type="predicted"/>
<dbReference type="AlphaFoldDB" id="Q11F90"/>